<proteinExistence type="predicted"/>
<dbReference type="AlphaFoldDB" id="A0A0E0D2R3"/>
<evidence type="ECO:0000313" key="3">
    <source>
        <dbReference type="Proteomes" id="UP000008021"/>
    </source>
</evidence>
<dbReference type="Gramene" id="OMERI03G20920.1">
    <property type="protein sequence ID" value="OMERI03G20920.1"/>
    <property type="gene ID" value="OMERI03G20920"/>
</dbReference>
<reference evidence="2" key="1">
    <citation type="submission" date="2015-04" db="UniProtKB">
        <authorList>
            <consortium name="EnsemblPlants"/>
        </authorList>
    </citation>
    <scope>IDENTIFICATION</scope>
</reference>
<sequence>MEAEMELGVFRASTRRGHASNAPEGYQLEEGQANEAVRWVQVGEIELFFPKSGRRPSSSIPRSQPKDRRTPMPSYRRFPPPPERSSTAKLLPVKEMDYS</sequence>
<accession>A0A0E0D2R3</accession>
<protein>
    <submittedName>
        <fullName evidence="2">Uncharacterized protein</fullName>
    </submittedName>
</protein>
<feature type="region of interest" description="Disordered" evidence="1">
    <location>
        <begin position="50"/>
        <end position="99"/>
    </location>
</feature>
<reference evidence="2" key="2">
    <citation type="submission" date="2018-05" db="EMBL/GenBank/DDBJ databases">
        <title>OmerRS3 (Oryza meridionalis Reference Sequence Version 3).</title>
        <authorList>
            <person name="Zhang J."/>
            <person name="Kudrna D."/>
            <person name="Lee S."/>
            <person name="Talag J."/>
            <person name="Welchert J."/>
            <person name="Wing R.A."/>
        </authorList>
    </citation>
    <scope>NUCLEOTIDE SEQUENCE [LARGE SCALE GENOMIC DNA]</scope>
    <source>
        <strain evidence="2">cv. OR44</strain>
    </source>
</reference>
<evidence type="ECO:0000313" key="2">
    <source>
        <dbReference type="EnsemblPlants" id="OMERI03G20920.1"/>
    </source>
</evidence>
<organism evidence="2">
    <name type="scientific">Oryza meridionalis</name>
    <dbReference type="NCBI Taxonomy" id="40149"/>
    <lineage>
        <taxon>Eukaryota</taxon>
        <taxon>Viridiplantae</taxon>
        <taxon>Streptophyta</taxon>
        <taxon>Embryophyta</taxon>
        <taxon>Tracheophyta</taxon>
        <taxon>Spermatophyta</taxon>
        <taxon>Magnoliopsida</taxon>
        <taxon>Liliopsida</taxon>
        <taxon>Poales</taxon>
        <taxon>Poaceae</taxon>
        <taxon>BOP clade</taxon>
        <taxon>Oryzoideae</taxon>
        <taxon>Oryzeae</taxon>
        <taxon>Oryzinae</taxon>
        <taxon>Oryza</taxon>
    </lineage>
</organism>
<dbReference type="HOGENOM" id="CLU_2324280_0_0_1"/>
<evidence type="ECO:0000256" key="1">
    <source>
        <dbReference type="SAM" id="MobiDB-lite"/>
    </source>
</evidence>
<keyword evidence="3" id="KW-1185">Reference proteome</keyword>
<name>A0A0E0D2R3_9ORYZ</name>
<dbReference type="EnsemblPlants" id="OMERI03G20920.1">
    <property type="protein sequence ID" value="OMERI03G20920.1"/>
    <property type="gene ID" value="OMERI03G20920"/>
</dbReference>
<dbReference type="Proteomes" id="UP000008021">
    <property type="component" value="Chromosome 3"/>
</dbReference>